<feature type="transmembrane region" description="Helical" evidence="1">
    <location>
        <begin position="61"/>
        <end position="78"/>
    </location>
</feature>
<dbReference type="Proteomes" id="UP000184335">
    <property type="component" value="Unassembled WGS sequence"/>
</dbReference>
<keyword evidence="1" id="KW-1133">Transmembrane helix</keyword>
<evidence type="ECO:0000313" key="2">
    <source>
        <dbReference type="EMBL" id="SHI65456.1"/>
    </source>
</evidence>
<gene>
    <name evidence="2" type="ORF">SAMN05443429_10338</name>
</gene>
<dbReference type="EMBL" id="FQYI01000003">
    <property type="protein sequence ID" value="SHI65456.1"/>
    <property type="molecule type" value="Genomic_DNA"/>
</dbReference>
<keyword evidence="3" id="KW-1185">Reference proteome</keyword>
<proteinExistence type="predicted"/>
<dbReference type="OrthoDB" id="9775069at2"/>
<keyword evidence="1" id="KW-0812">Transmembrane</keyword>
<feature type="transmembrane region" description="Helical" evidence="1">
    <location>
        <begin position="29"/>
        <end position="49"/>
    </location>
</feature>
<dbReference type="AlphaFoldDB" id="A0A1M6CWT7"/>
<dbReference type="STRING" id="1118202.SAMN05443429_10338"/>
<evidence type="ECO:0000256" key="1">
    <source>
        <dbReference type="SAM" id="Phobius"/>
    </source>
</evidence>
<reference evidence="2 3" key="1">
    <citation type="submission" date="2016-11" db="EMBL/GenBank/DDBJ databases">
        <authorList>
            <person name="Jaros S."/>
            <person name="Januszkiewicz K."/>
            <person name="Wedrychowicz H."/>
        </authorList>
    </citation>
    <scope>NUCLEOTIDE SEQUENCE [LARGE SCALE GENOMIC DNA]</scope>
    <source>
        <strain evidence="2 3">DSM 25479</strain>
    </source>
</reference>
<dbReference type="RefSeq" id="WP_073178712.1">
    <property type="nucleotide sequence ID" value="NZ_FQYI01000003.1"/>
</dbReference>
<protein>
    <submittedName>
        <fullName evidence="2">Uncharacterized protein</fullName>
    </submittedName>
</protein>
<sequence>MPKFFPWLVAAGTVLVGFVEYFCGDNSSVSEVIFSAIVFGTAWLAAYLADRPGWPFWKKQLLTLLPLLLIAGAGQVFFSEEIWVLQVIKYAAIVMLYFLLASLSSRKTLR</sequence>
<organism evidence="2 3">
    <name type="scientific">Cruoricaptor ignavus</name>
    <dbReference type="NCBI Taxonomy" id="1118202"/>
    <lineage>
        <taxon>Bacteria</taxon>
        <taxon>Pseudomonadati</taxon>
        <taxon>Bacteroidota</taxon>
        <taxon>Flavobacteriia</taxon>
        <taxon>Flavobacteriales</taxon>
        <taxon>Weeksellaceae</taxon>
        <taxon>Cruoricaptor</taxon>
    </lineage>
</organism>
<feature type="transmembrane region" description="Helical" evidence="1">
    <location>
        <begin position="84"/>
        <end position="103"/>
    </location>
</feature>
<keyword evidence="1" id="KW-0472">Membrane</keyword>
<name>A0A1M6CWT7_9FLAO</name>
<accession>A0A1M6CWT7</accession>
<evidence type="ECO:0000313" key="3">
    <source>
        <dbReference type="Proteomes" id="UP000184335"/>
    </source>
</evidence>